<evidence type="ECO:0000256" key="10">
    <source>
        <dbReference type="SAM" id="MobiDB-lite"/>
    </source>
</evidence>
<evidence type="ECO:0000256" key="1">
    <source>
        <dbReference type="ARBA" id="ARBA00004413"/>
    </source>
</evidence>
<dbReference type="SMART" id="SM00382">
    <property type="entry name" value="AAA"/>
    <property type="match status" value="1"/>
</dbReference>
<evidence type="ECO:0000256" key="8">
    <source>
        <dbReference type="ARBA" id="ARBA00023251"/>
    </source>
</evidence>
<dbReference type="Proteomes" id="UP000297318">
    <property type="component" value="Unassembled WGS sequence"/>
</dbReference>
<feature type="domain" description="ABC transporter" evidence="11">
    <location>
        <begin position="2"/>
        <end position="233"/>
    </location>
</feature>
<keyword evidence="7" id="KW-0472">Membrane</keyword>
<gene>
    <name evidence="12" type="ORF">SERN_2309</name>
</gene>
<keyword evidence="3" id="KW-1003">Cell membrane</keyword>
<dbReference type="Gene3D" id="3.40.50.300">
    <property type="entry name" value="P-loop containing nucleotide triphosphate hydrolases"/>
    <property type="match status" value="1"/>
</dbReference>
<dbReference type="AlphaFoldDB" id="A0A4Z1DYW6"/>
<keyword evidence="2" id="KW-0813">Transport</keyword>
<dbReference type="GO" id="GO:0005886">
    <property type="term" value="C:plasma membrane"/>
    <property type="evidence" value="ECO:0007669"/>
    <property type="project" value="UniProtKB-SubCell"/>
</dbReference>
<evidence type="ECO:0000256" key="4">
    <source>
        <dbReference type="ARBA" id="ARBA00022741"/>
    </source>
</evidence>
<evidence type="ECO:0000313" key="12">
    <source>
        <dbReference type="EMBL" id="TGO04716.1"/>
    </source>
</evidence>
<dbReference type="InterPro" id="IPR050763">
    <property type="entry name" value="ABC_transporter_ATP-binding"/>
</dbReference>
<keyword evidence="13" id="KW-1185">Reference proteome</keyword>
<dbReference type="FunFam" id="3.40.50.300:FF:000589">
    <property type="entry name" value="ABC transporter, ATP-binding subunit"/>
    <property type="match status" value="1"/>
</dbReference>
<evidence type="ECO:0000256" key="2">
    <source>
        <dbReference type="ARBA" id="ARBA00022448"/>
    </source>
</evidence>
<evidence type="ECO:0000256" key="5">
    <source>
        <dbReference type="ARBA" id="ARBA00022840"/>
    </source>
</evidence>
<evidence type="ECO:0000256" key="7">
    <source>
        <dbReference type="ARBA" id="ARBA00023136"/>
    </source>
</evidence>
<dbReference type="PANTHER" id="PTHR42711">
    <property type="entry name" value="ABC TRANSPORTER ATP-BINDING PROTEIN"/>
    <property type="match status" value="1"/>
</dbReference>
<dbReference type="RefSeq" id="WP_135850270.1">
    <property type="nucleotide sequence ID" value="NZ_RHPJ01000003.1"/>
</dbReference>
<dbReference type="InterPro" id="IPR017871">
    <property type="entry name" value="ABC_transporter-like_CS"/>
</dbReference>
<dbReference type="GO" id="GO:0005524">
    <property type="term" value="F:ATP binding"/>
    <property type="evidence" value="ECO:0007669"/>
    <property type="project" value="UniProtKB-KW"/>
</dbReference>
<organism evidence="12 13">
    <name type="scientific">Serinibacter arcticus</name>
    <dbReference type="NCBI Taxonomy" id="1655435"/>
    <lineage>
        <taxon>Bacteria</taxon>
        <taxon>Bacillati</taxon>
        <taxon>Actinomycetota</taxon>
        <taxon>Actinomycetes</taxon>
        <taxon>Micrococcales</taxon>
        <taxon>Beutenbergiaceae</taxon>
        <taxon>Serinibacter</taxon>
    </lineage>
</organism>
<dbReference type="OrthoDB" id="9804819at2"/>
<accession>A0A4Z1DYW6</accession>
<name>A0A4Z1DYW6_9MICO</name>
<dbReference type="EMBL" id="RHPJ01000003">
    <property type="protein sequence ID" value="TGO04716.1"/>
    <property type="molecule type" value="Genomic_DNA"/>
</dbReference>
<reference evidence="12 13" key="1">
    <citation type="submission" date="2018-11" db="EMBL/GenBank/DDBJ databases">
        <title>Complete genome sequencing of the Actinobacteria Serinibacter sp. K3-2.</title>
        <authorList>
            <person name="Rakitin A.L."/>
            <person name="Beletsky A.V."/>
            <person name="Mardanov A.V."/>
            <person name="Ravin N.V."/>
            <person name="Gromova A.S."/>
            <person name="Filippova S.N."/>
            <person name="Gal'Chenko V.F."/>
        </authorList>
    </citation>
    <scope>NUCLEOTIDE SEQUENCE [LARGE SCALE GENOMIC DNA]</scope>
    <source>
        <strain evidence="12 13">K3-2</strain>
    </source>
</reference>
<keyword evidence="6" id="KW-1278">Translocase</keyword>
<feature type="compositionally biased region" description="Basic and acidic residues" evidence="10">
    <location>
        <begin position="327"/>
        <end position="336"/>
    </location>
</feature>
<dbReference type="InterPro" id="IPR003439">
    <property type="entry name" value="ABC_transporter-like_ATP-bd"/>
</dbReference>
<comment type="subcellular location">
    <subcellularLocation>
        <location evidence="1">Cell membrane</location>
        <topology evidence="1">Peripheral membrane protein</topology>
        <orientation evidence="1">Cytoplasmic side</orientation>
    </subcellularLocation>
</comment>
<proteinExistence type="inferred from homology"/>
<dbReference type="SUPFAM" id="SSF52540">
    <property type="entry name" value="P-loop containing nucleoside triphosphate hydrolases"/>
    <property type="match status" value="1"/>
</dbReference>
<evidence type="ECO:0000313" key="13">
    <source>
        <dbReference type="Proteomes" id="UP000297318"/>
    </source>
</evidence>
<dbReference type="NCBIfam" id="TIGR01188">
    <property type="entry name" value="drrA"/>
    <property type="match status" value="1"/>
</dbReference>
<dbReference type="Pfam" id="PF00005">
    <property type="entry name" value="ABC_tran"/>
    <property type="match status" value="1"/>
</dbReference>
<sequence length="336" mass="35442">MISIHGLTKRFGDFQALAGVDLEVPEGSVQGLLGPNGAGKTTTVRVLTTLLVPDSGEVRVAGHDVRTQGDLVRRNLGVSGQYAAVDDKLSGFENLTMVGELYGMRRSQAKARARELLRDFRLEDVSDSKQAGSYSGGMKRRLDLAGAIVARPPVVVLDEPTTGLDPRGRRDTWDAIESLATAGTTVLLTTQYLEEADQLADSIAVIDAGAIIAEGTATELKARAGGAWIDIVLAPGADGAVALATARRTAQDAQLDERARRLTARATGGPEAFRTVLGALADRGVDVAEAALRQPTLDEVFLRLTGSPANEPAEALESAETAPTGARRHDREEVVA</sequence>
<dbReference type="PANTHER" id="PTHR42711:SF19">
    <property type="entry name" value="DOXORUBICIN RESISTANCE ATP-BINDING PROTEIN DRRA"/>
    <property type="match status" value="1"/>
</dbReference>
<keyword evidence="4" id="KW-0547">Nucleotide-binding</keyword>
<comment type="caution">
    <text evidence="12">The sequence shown here is derived from an EMBL/GenBank/DDBJ whole genome shotgun (WGS) entry which is preliminary data.</text>
</comment>
<dbReference type="PROSITE" id="PS00211">
    <property type="entry name" value="ABC_TRANSPORTER_1"/>
    <property type="match status" value="1"/>
</dbReference>
<dbReference type="PROSITE" id="PS50893">
    <property type="entry name" value="ABC_TRANSPORTER_2"/>
    <property type="match status" value="1"/>
</dbReference>
<dbReference type="GO" id="GO:1900753">
    <property type="term" value="P:doxorubicin transport"/>
    <property type="evidence" value="ECO:0007669"/>
    <property type="project" value="InterPro"/>
</dbReference>
<feature type="region of interest" description="Disordered" evidence="10">
    <location>
        <begin position="308"/>
        <end position="336"/>
    </location>
</feature>
<protein>
    <submittedName>
        <fullName evidence="12">ABC-type multidrug transport system, ATPase component</fullName>
    </submittedName>
</protein>
<dbReference type="InterPro" id="IPR003593">
    <property type="entry name" value="AAA+_ATPase"/>
</dbReference>
<dbReference type="GO" id="GO:0046677">
    <property type="term" value="P:response to antibiotic"/>
    <property type="evidence" value="ECO:0007669"/>
    <property type="project" value="UniProtKB-KW"/>
</dbReference>
<dbReference type="InterPro" id="IPR005894">
    <property type="entry name" value="DrrA"/>
</dbReference>
<evidence type="ECO:0000256" key="6">
    <source>
        <dbReference type="ARBA" id="ARBA00022967"/>
    </source>
</evidence>
<keyword evidence="8" id="KW-0046">Antibiotic resistance</keyword>
<comment type="similarity">
    <text evidence="9">Belongs to the ABC transporter superfamily. Drug exporter-1 (DrugE1) (TC 3.A.1.105) family.</text>
</comment>
<dbReference type="GO" id="GO:0016887">
    <property type="term" value="F:ATP hydrolysis activity"/>
    <property type="evidence" value="ECO:0007669"/>
    <property type="project" value="InterPro"/>
</dbReference>
<keyword evidence="5" id="KW-0067">ATP-binding</keyword>
<evidence type="ECO:0000256" key="3">
    <source>
        <dbReference type="ARBA" id="ARBA00022475"/>
    </source>
</evidence>
<dbReference type="InterPro" id="IPR027417">
    <property type="entry name" value="P-loop_NTPase"/>
</dbReference>
<dbReference type="GO" id="GO:0043215">
    <property type="term" value="P:daunorubicin transport"/>
    <property type="evidence" value="ECO:0007669"/>
    <property type="project" value="InterPro"/>
</dbReference>
<evidence type="ECO:0000256" key="9">
    <source>
        <dbReference type="ARBA" id="ARBA00049985"/>
    </source>
</evidence>
<evidence type="ECO:0000259" key="11">
    <source>
        <dbReference type="PROSITE" id="PS50893"/>
    </source>
</evidence>